<dbReference type="Proteomes" id="UP001204798">
    <property type="component" value="Unassembled WGS sequence"/>
</dbReference>
<keyword evidence="3" id="KW-0949">S-adenosyl-L-methionine</keyword>
<dbReference type="PROSITE" id="PS51682">
    <property type="entry name" value="SAM_OMT_I"/>
    <property type="match status" value="1"/>
</dbReference>
<dbReference type="Pfam" id="PF01596">
    <property type="entry name" value="Methyltransf_3"/>
    <property type="match status" value="1"/>
</dbReference>
<dbReference type="Gene3D" id="3.40.50.150">
    <property type="entry name" value="Vaccinia Virus protein VP39"/>
    <property type="match status" value="1"/>
</dbReference>
<evidence type="ECO:0000313" key="4">
    <source>
        <dbReference type="EMBL" id="MCS3919824.1"/>
    </source>
</evidence>
<dbReference type="PANTHER" id="PTHR43167:SF1">
    <property type="entry name" value="PUTATIVE (AFU_ORTHOLOGUE AFUA_6G01830)-RELATED"/>
    <property type="match status" value="1"/>
</dbReference>
<gene>
    <name evidence="4" type="ORF">M2350_002241</name>
</gene>
<accession>A0ABT2EQ44</accession>
<dbReference type="InterPro" id="IPR029063">
    <property type="entry name" value="SAM-dependent_MTases_sf"/>
</dbReference>
<dbReference type="PANTHER" id="PTHR43167">
    <property type="entry name" value="PUTATIVE (AFU_ORTHOLOGUE AFUA_6G01830)-RELATED"/>
    <property type="match status" value="1"/>
</dbReference>
<reference evidence="4 5" key="1">
    <citation type="submission" date="2022-08" db="EMBL/GenBank/DDBJ databases">
        <title>Bacterial and archaeal communities from various locations to study Microbial Dark Matter (Phase II).</title>
        <authorList>
            <person name="Stepanauskas R."/>
        </authorList>
    </citation>
    <scope>NUCLEOTIDE SEQUENCE [LARGE SCALE GENOMIC DNA]</scope>
    <source>
        <strain evidence="4 5">PD1</strain>
    </source>
</reference>
<dbReference type="CDD" id="cd02440">
    <property type="entry name" value="AdoMet_MTases"/>
    <property type="match status" value="1"/>
</dbReference>
<evidence type="ECO:0000256" key="2">
    <source>
        <dbReference type="ARBA" id="ARBA00022679"/>
    </source>
</evidence>
<keyword evidence="1" id="KW-0489">Methyltransferase</keyword>
<protein>
    <submittedName>
        <fullName evidence="4">O-methyltransferase YrrM</fullName>
    </submittedName>
</protein>
<keyword evidence="2" id="KW-0808">Transferase</keyword>
<dbReference type="InterPro" id="IPR002935">
    <property type="entry name" value="SAM_O-MeTrfase"/>
</dbReference>
<proteinExistence type="predicted"/>
<evidence type="ECO:0000256" key="1">
    <source>
        <dbReference type="ARBA" id="ARBA00022603"/>
    </source>
</evidence>
<evidence type="ECO:0000313" key="5">
    <source>
        <dbReference type="Proteomes" id="UP001204798"/>
    </source>
</evidence>
<name>A0ABT2EQ44_9BACT</name>
<comment type="caution">
    <text evidence="4">The sequence shown here is derived from an EMBL/GenBank/DDBJ whole genome shotgun (WGS) entry which is preliminary data.</text>
</comment>
<keyword evidence="5" id="KW-1185">Reference proteome</keyword>
<evidence type="ECO:0000256" key="3">
    <source>
        <dbReference type="ARBA" id="ARBA00022691"/>
    </source>
</evidence>
<dbReference type="RefSeq" id="WP_259096691.1">
    <property type="nucleotide sequence ID" value="NZ_CP130454.1"/>
</dbReference>
<dbReference type="SUPFAM" id="SSF53335">
    <property type="entry name" value="S-adenosyl-L-methionine-dependent methyltransferases"/>
    <property type="match status" value="1"/>
</dbReference>
<dbReference type="EMBL" id="JANUCP010000004">
    <property type="protein sequence ID" value="MCS3919824.1"/>
    <property type="molecule type" value="Genomic_DNA"/>
</dbReference>
<sequence>MKRRNFLTTTAGGLSWLVTQALAEAQSKTSLREREKSIEPLLKELEAMRARFFNVPRTDGQFLNMLVKLSRSRRVLEVGTSNGYSAIWLCLALEETDGHLTTIEIDPERVKLAKENLKRAGLDHRVTFLEGDAHKIVPTLEGPFDFVFLDADKGREHDYFSYLYPKKLLPGAIIAVHNAIRMRQAMRRYLDMMSEHPEFDTLLVSTTLDDGFAISYWRRKK</sequence>
<organism evidence="4 5">
    <name type="scientific">Candidatus Fervidibacter sacchari</name>
    <dbReference type="NCBI Taxonomy" id="1448929"/>
    <lineage>
        <taxon>Bacteria</taxon>
        <taxon>Candidatus Fervidibacterota</taxon>
        <taxon>Candidatus Fervidibacter</taxon>
    </lineage>
</organism>